<feature type="region of interest" description="Disordered" evidence="2">
    <location>
        <begin position="184"/>
        <end position="208"/>
    </location>
</feature>
<name>A0A9W6Z144_AMBMO</name>
<feature type="region of interest" description="Disordered" evidence="2">
    <location>
        <begin position="265"/>
        <end position="309"/>
    </location>
</feature>
<dbReference type="Pfam" id="PF01465">
    <property type="entry name" value="GRIP"/>
    <property type="match status" value="1"/>
</dbReference>
<dbReference type="EMBL" id="BSXU01002473">
    <property type="protein sequence ID" value="GMG37847.1"/>
    <property type="molecule type" value="Genomic_DNA"/>
</dbReference>
<proteinExistence type="predicted"/>
<dbReference type="Proteomes" id="UP001165063">
    <property type="component" value="Unassembled WGS sequence"/>
</dbReference>
<feature type="compositionally biased region" description="Polar residues" evidence="2">
    <location>
        <begin position="270"/>
        <end position="297"/>
    </location>
</feature>
<evidence type="ECO:0000256" key="2">
    <source>
        <dbReference type="SAM" id="MobiDB-lite"/>
    </source>
</evidence>
<reference evidence="4" key="1">
    <citation type="submission" date="2023-04" db="EMBL/GenBank/DDBJ databases">
        <title>Ambrosiozyma monospora NBRC 1965.</title>
        <authorList>
            <person name="Ichikawa N."/>
            <person name="Sato H."/>
            <person name="Tonouchi N."/>
        </authorList>
    </citation>
    <scope>NUCLEOTIDE SEQUENCE</scope>
    <source>
        <strain evidence="4">NBRC 1965</strain>
    </source>
</reference>
<keyword evidence="5" id="KW-1185">Reference proteome</keyword>
<feature type="coiled-coil region" evidence="1">
    <location>
        <begin position="4"/>
        <end position="172"/>
    </location>
</feature>
<dbReference type="InterPro" id="IPR000237">
    <property type="entry name" value="GRIP_dom"/>
</dbReference>
<organism evidence="4 5">
    <name type="scientific">Ambrosiozyma monospora</name>
    <name type="common">Yeast</name>
    <name type="synonym">Endomycopsis monosporus</name>
    <dbReference type="NCBI Taxonomy" id="43982"/>
    <lineage>
        <taxon>Eukaryota</taxon>
        <taxon>Fungi</taxon>
        <taxon>Dikarya</taxon>
        <taxon>Ascomycota</taxon>
        <taxon>Saccharomycotina</taxon>
        <taxon>Pichiomycetes</taxon>
        <taxon>Pichiales</taxon>
        <taxon>Pichiaceae</taxon>
        <taxon>Ambrosiozyma</taxon>
    </lineage>
</organism>
<sequence>MMRLNKVTAENNKLMKEVGELSDKYSDIKDSKLTSNSQIDMIKRRCDELSMINKEYENRVDALEVELSEARSMLQERTREAGTIRKLMIESEESENEKARSLTARLHGLLEEKEKLENESTVSLKKKQKEVDEYRELYEQLSSKLNDLRHDKDSLEDQLAKVNSQLNEQKNQLAVPLKKSGSISGGVIDTSGRHRGMSIGMSDGEDDSEYNNKIIESLRSSLNAAESRNKELEGLNTVLRSSKEEESMKYIRLTKKYKLLSQQVRRRYSGENSGSNSPVTSRKGSTLDLQDAGPNNSQKKKNVDGDSEEVKEKAEYIKNILLGYLEHKEQRPILQPVVKALLYLSDQDEKKFINLLSKQ</sequence>
<evidence type="ECO:0000313" key="5">
    <source>
        <dbReference type="Proteomes" id="UP001165063"/>
    </source>
</evidence>
<evidence type="ECO:0000259" key="3">
    <source>
        <dbReference type="PROSITE" id="PS50913"/>
    </source>
</evidence>
<protein>
    <submittedName>
        <fullName evidence="4">Unnamed protein product</fullName>
    </submittedName>
</protein>
<dbReference type="OrthoDB" id="1926336at2759"/>
<gene>
    <name evidence="4" type="ORF">Amon01_000487300</name>
</gene>
<evidence type="ECO:0000313" key="4">
    <source>
        <dbReference type="EMBL" id="GMG37847.1"/>
    </source>
</evidence>
<accession>A0A9W6Z144</accession>
<keyword evidence="1" id="KW-0175">Coiled coil</keyword>
<dbReference type="AlphaFoldDB" id="A0A9W6Z144"/>
<comment type="caution">
    <text evidence="4">The sequence shown here is derived from an EMBL/GenBank/DDBJ whole genome shotgun (WGS) entry which is preliminary data.</text>
</comment>
<dbReference type="PROSITE" id="PS50913">
    <property type="entry name" value="GRIP"/>
    <property type="match status" value="1"/>
</dbReference>
<dbReference type="SMART" id="SM00755">
    <property type="entry name" value="Grip"/>
    <property type="match status" value="1"/>
</dbReference>
<feature type="domain" description="GRIP" evidence="3">
    <location>
        <begin position="307"/>
        <end position="355"/>
    </location>
</feature>
<evidence type="ECO:0000256" key="1">
    <source>
        <dbReference type="SAM" id="Coils"/>
    </source>
</evidence>